<dbReference type="InterPro" id="IPR029058">
    <property type="entry name" value="AB_hydrolase_fold"/>
</dbReference>
<dbReference type="Gene3D" id="3.40.50.1820">
    <property type="entry name" value="alpha/beta hydrolase"/>
    <property type="match status" value="1"/>
</dbReference>
<accession>A0ABQ1QF43</accession>
<proteinExistence type="predicted"/>
<evidence type="ECO:0000313" key="4">
    <source>
        <dbReference type="Proteomes" id="UP000617355"/>
    </source>
</evidence>
<dbReference type="Pfam" id="PF07859">
    <property type="entry name" value="Abhydrolase_3"/>
    <property type="match status" value="1"/>
</dbReference>
<dbReference type="InterPro" id="IPR013094">
    <property type="entry name" value="AB_hydrolase_3"/>
</dbReference>
<dbReference type="InterPro" id="IPR050300">
    <property type="entry name" value="GDXG_lipolytic_enzyme"/>
</dbReference>
<reference evidence="4" key="1">
    <citation type="journal article" date="2019" name="Int. J. Syst. Evol. Microbiol.">
        <title>The Global Catalogue of Microorganisms (GCM) 10K type strain sequencing project: providing services to taxonomists for standard genome sequencing and annotation.</title>
        <authorList>
            <consortium name="The Broad Institute Genomics Platform"/>
            <consortium name="The Broad Institute Genome Sequencing Center for Infectious Disease"/>
            <person name="Wu L."/>
            <person name="Ma J."/>
        </authorList>
    </citation>
    <scope>NUCLEOTIDE SEQUENCE [LARGE SCALE GENOMIC DNA]</scope>
    <source>
        <strain evidence="4">CGMCC 1.12922</strain>
    </source>
</reference>
<evidence type="ECO:0000256" key="1">
    <source>
        <dbReference type="ARBA" id="ARBA00022801"/>
    </source>
</evidence>
<dbReference type="PANTHER" id="PTHR48081:SF8">
    <property type="entry name" value="ALPHA_BETA HYDROLASE FOLD-3 DOMAIN-CONTAINING PROTEIN-RELATED"/>
    <property type="match status" value="1"/>
</dbReference>
<dbReference type="EMBL" id="BMGI01000001">
    <property type="protein sequence ID" value="GGD24199.1"/>
    <property type="molecule type" value="Genomic_DNA"/>
</dbReference>
<sequence length="291" mass="29850">MALFDDITVRLARARATRKAQPTAAVAALAGDLPRPEPLAADTEAGKVALRLFRPEGAGTDAPVYINFHGGGFVLRAPEMDDHICRGLAARLGCVVLSPDYATAPGARFPAAPTQALALGWWASFAGRKLGWDGKRIALGGQGAGANLAIGACLDLPARMGFKPRGVVATSPLLDLAQPPQGLSRLARAGLAAYLPDPVARAAPLASPLRAETLAGFPPTLLAFGATDPWRGQGEAFADRLRQAGANPQVRIAPGAGHRVLHAGPTDAAAEVLAAMSDFLAPLFAGARGGS</sequence>
<name>A0ABQ1QF43_9RHOB</name>
<keyword evidence="4" id="KW-1185">Reference proteome</keyword>
<dbReference type="SUPFAM" id="SSF53474">
    <property type="entry name" value="alpha/beta-Hydrolases"/>
    <property type="match status" value="1"/>
</dbReference>
<organism evidence="3 4">
    <name type="scientific">Sinisalibacter lacisalsi</name>
    <dbReference type="NCBI Taxonomy" id="1526570"/>
    <lineage>
        <taxon>Bacteria</taxon>
        <taxon>Pseudomonadati</taxon>
        <taxon>Pseudomonadota</taxon>
        <taxon>Alphaproteobacteria</taxon>
        <taxon>Rhodobacterales</taxon>
        <taxon>Roseobacteraceae</taxon>
        <taxon>Sinisalibacter</taxon>
    </lineage>
</organism>
<protein>
    <submittedName>
        <fullName evidence="3">Carboxylesterase</fullName>
    </submittedName>
</protein>
<comment type="caution">
    <text evidence="3">The sequence shown here is derived from an EMBL/GenBank/DDBJ whole genome shotgun (WGS) entry which is preliminary data.</text>
</comment>
<feature type="domain" description="Alpha/beta hydrolase fold-3" evidence="2">
    <location>
        <begin position="66"/>
        <end position="260"/>
    </location>
</feature>
<evidence type="ECO:0000313" key="3">
    <source>
        <dbReference type="EMBL" id="GGD24199.1"/>
    </source>
</evidence>
<dbReference type="RefSeq" id="WP_188526098.1">
    <property type="nucleotide sequence ID" value="NZ_BMGI01000001.1"/>
</dbReference>
<evidence type="ECO:0000259" key="2">
    <source>
        <dbReference type="Pfam" id="PF07859"/>
    </source>
</evidence>
<gene>
    <name evidence="3" type="ORF">GCM10011358_05790</name>
</gene>
<dbReference type="PANTHER" id="PTHR48081">
    <property type="entry name" value="AB HYDROLASE SUPERFAMILY PROTEIN C4A8.06C"/>
    <property type="match status" value="1"/>
</dbReference>
<keyword evidence="1" id="KW-0378">Hydrolase</keyword>
<dbReference type="Proteomes" id="UP000617355">
    <property type="component" value="Unassembled WGS sequence"/>
</dbReference>